<gene>
    <name evidence="4" type="ORF">BATDEDRAFT_33502</name>
</gene>
<evidence type="ECO:0000313" key="5">
    <source>
        <dbReference type="Proteomes" id="UP000007241"/>
    </source>
</evidence>
<dbReference type="FunCoup" id="F4P8F5">
    <property type="interactions" value="864"/>
</dbReference>
<evidence type="ECO:0000256" key="1">
    <source>
        <dbReference type="ARBA" id="ARBA00007319"/>
    </source>
</evidence>
<evidence type="ECO:0000313" key="4">
    <source>
        <dbReference type="EMBL" id="EGF78610.1"/>
    </source>
</evidence>
<dbReference type="STRING" id="684364.F4P8F5"/>
<dbReference type="PANTHER" id="PTHR10804:SF11">
    <property type="entry name" value="PROLIFERATION-ASSOCIATED PROTEIN 2G4"/>
    <property type="match status" value="1"/>
</dbReference>
<sequence>MAFGKTANKNARAADSDSEDELIENELNPTNVSKYQAAGEIASKVMSTVVAAGVEGATVLSLCTLGDSTILSLLKTVYTEDEKMSKGIAFPTCVCPTSIVCHLSPLVSDPEATIALKNGDMVRVELGVQIDGYIAQAAHTFVVGATKENPVVGRQADVIQAAYSAAELAARLIRPGNDSRMVTDSISKIAKEFNCTAVEGMTTHQVLRNILDGPKQIVLNPPETSRKNASNVVFEAGEVYSIDILVKSGEGKSRPLDTRTTVFKRSPNQTYQLKMQTSRIIFSEIRRNHGTMAFSLRNFENEKKARMGILECTSHNLVTPYPVLHEKNDIDNAHFMFTVLVLESEQIQTVTLPWDQELIKSECKVVDPELIEILSRPVKTGAASAE</sequence>
<dbReference type="AlphaFoldDB" id="F4P8F5"/>
<dbReference type="RefSeq" id="XP_006680766.1">
    <property type="nucleotide sequence ID" value="XM_006680703.1"/>
</dbReference>
<evidence type="ECO:0000259" key="3">
    <source>
        <dbReference type="Pfam" id="PF00557"/>
    </source>
</evidence>
<keyword evidence="5" id="KW-1185">Reference proteome</keyword>
<accession>F4P8F5</accession>
<dbReference type="InterPro" id="IPR000994">
    <property type="entry name" value="Pept_M24"/>
</dbReference>
<dbReference type="InterPro" id="IPR036390">
    <property type="entry name" value="WH_DNA-bd_sf"/>
</dbReference>
<dbReference type="FunFam" id="1.10.10.10:FF:000029">
    <property type="entry name" value="Proliferation-associated 2G4, a"/>
    <property type="match status" value="1"/>
</dbReference>
<dbReference type="Gene3D" id="3.90.230.10">
    <property type="entry name" value="Creatinase/methionine aminopeptidase superfamily"/>
    <property type="match status" value="1"/>
</dbReference>
<evidence type="ECO:0000256" key="2">
    <source>
        <dbReference type="SAM" id="MobiDB-lite"/>
    </source>
</evidence>
<dbReference type="OMA" id="SRMFYSE"/>
<dbReference type="GeneID" id="18240206"/>
<organism evidence="4 5">
    <name type="scientific">Batrachochytrium dendrobatidis (strain JAM81 / FGSC 10211)</name>
    <name type="common">Frog chytrid fungus</name>
    <dbReference type="NCBI Taxonomy" id="684364"/>
    <lineage>
        <taxon>Eukaryota</taxon>
        <taxon>Fungi</taxon>
        <taxon>Fungi incertae sedis</taxon>
        <taxon>Chytridiomycota</taxon>
        <taxon>Chytridiomycota incertae sedis</taxon>
        <taxon>Chytridiomycetes</taxon>
        <taxon>Rhizophydiales</taxon>
        <taxon>Rhizophydiales incertae sedis</taxon>
        <taxon>Batrachochytrium</taxon>
    </lineage>
</organism>
<feature type="domain" description="Peptidase M24" evidence="3">
    <location>
        <begin position="34"/>
        <end position="244"/>
    </location>
</feature>
<dbReference type="EMBL" id="GL882888">
    <property type="protein sequence ID" value="EGF78610.1"/>
    <property type="molecule type" value="Genomic_DNA"/>
</dbReference>
<reference evidence="4 5" key="1">
    <citation type="submission" date="2009-12" db="EMBL/GenBank/DDBJ databases">
        <title>The draft genome of Batrachochytrium dendrobatidis.</title>
        <authorList>
            <consortium name="US DOE Joint Genome Institute (JGI-PGF)"/>
            <person name="Kuo A."/>
            <person name="Salamov A."/>
            <person name="Schmutz J."/>
            <person name="Lucas S."/>
            <person name="Pitluck S."/>
            <person name="Rosenblum E."/>
            <person name="Stajich J."/>
            <person name="Eisen M."/>
            <person name="Grigoriev I.V."/>
        </authorList>
    </citation>
    <scope>NUCLEOTIDE SEQUENCE [LARGE SCALE GENOMIC DNA]</scope>
    <source>
        <strain evidence="5">JAM81 / FGSC 10211</strain>
    </source>
</reference>
<dbReference type="SUPFAM" id="SSF46785">
    <property type="entry name" value="Winged helix' DNA-binding domain"/>
    <property type="match status" value="1"/>
</dbReference>
<dbReference type="InterPro" id="IPR047113">
    <property type="entry name" value="PA2G4/ARX1"/>
</dbReference>
<protein>
    <recommendedName>
        <fullName evidence="3">Peptidase M24 domain-containing protein</fullName>
    </recommendedName>
</protein>
<dbReference type="Gene3D" id="1.10.10.10">
    <property type="entry name" value="Winged helix-like DNA-binding domain superfamily/Winged helix DNA-binding domain"/>
    <property type="match status" value="1"/>
</dbReference>
<dbReference type="InParanoid" id="F4P8F5"/>
<dbReference type="Proteomes" id="UP000007241">
    <property type="component" value="Unassembled WGS sequence"/>
</dbReference>
<comment type="similarity">
    <text evidence="1">Belongs to the peptidase M24 family.</text>
</comment>
<name>F4P8F5_BATDJ</name>
<dbReference type="PANTHER" id="PTHR10804">
    <property type="entry name" value="PROTEASE FAMILY M24 METHIONYL AMINOPEPTIDASE, AMINOPEPTIDASE P"/>
    <property type="match status" value="1"/>
</dbReference>
<dbReference type="CDD" id="cd01089">
    <property type="entry name" value="PA2G4-like"/>
    <property type="match status" value="1"/>
</dbReference>
<dbReference type="InterPro" id="IPR036005">
    <property type="entry name" value="Creatinase/aminopeptidase-like"/>
</dbReference>
<dbReference type="Pfam" id="PF00557">
    <property type="entry name" value="Peptidase_M24"/>
    <property type="match status" value="1"/>
</dbReference>
<dbReference type="OrthoDB" id="5876363at2759"/>
<dbReference type="SUPFAM" id="SSF55920">
    <property type="entry name" value="Creatinase/aminopeptidase"/>
    <property type="match status" value="1"/>
</dbReference>
<proteinExistence type="inferred from homology"/>
<dbReference type="InterPro" id="IPR036388">
    <property type="entry name" value="WH-like_DNA-bd_sf"/>
</dbReference>
<feature type="region of interest" description="Disordered" evidence="2">
    <location>
        <begin position="1"/>
        <end position="22"/>
    </location>
</feature>
<dbReference type="HOGENOM" id="CLU_041451_2_1_1"/>